<protein>
    <submittedName>
        <fullName evidence="2">Uncharacterized protein</fullName>
    </submittedName>
</protein>
<keyword evidence="1" id="KW-0472">Membrane</keyword>
<organism evidence="2 3">
    <name type="scientific">Empedobacter brevis NBRC 14943 = ATCC 43319</name>
    <dbReference type="NCBI Taxonomy" id="1218108"/>
    <lineage>
        <taxon>Bacteria</taxon>
        <taxon>Pseudomonadati</taxon>
        <taxon>Bacteroidota</taxon>
        <taxon>Flavobacteriia</taxon>
        <taxon>Flavobacteriales</taxon>
        <taxon>Weeksellaceae</taxon>
        <taxon>Empedobacter</taxon>
    </lineage>
</organism>
<comment type="caution">
    <text evidence="2">The sequence shown here is derived from an EMBL/GenBank/DDBJ whole genome shotgun (WGS) entry which is preliminary data.</text>
</comment>
<dbReference type="Proteomes" id="UP000321245">
    <property type="component" value="Unassembled WGS sequence"/>
</dbReference>
<dbReference type="EMBL" id="BJXC01000002">
    <property type="protein sequence ID" value="GEM50678.1"/>
    <property type="molecule type" value="Genomic_DNA"/>
</dbReference>
<dbReference type="AlphaFoldDB" id="A0A511NDV6"/>
<keyword evidence="1" id="KW-0812">Transmembrane</keyword>
<gene>
    <name evidence="2" type="ORF">EB1_04680</name>
</gene>
<keyword evidence="1" id="KW-1133">Transmembrane helix</keyword>
<evidence type="ECO:0000256" key="1">
    <source>
        <dbReference type="SAM" id="Phobius"/>
    </source>
</evidence>
<dbReference type="STRING" id="1218108.GCA_000382425_00530"/>
<evidence type="ECO:0000313" key="2">
    <source>
        <dbReference type="EMBL" id="GEM50678.1"/>
    </source>
</evidence>
<reference evidence="2 3" key="1">
    <citation type="submission" date="2019-07" db="EMBL/GenBank/DDBJ databases">
        <title>Whole genome shotgun sequence of Empedobacter brevis NBRC 14943.</title>
        <authorList>
            <person name="Hosoyama A."/>
            <person name="Uohara A."/>
            <person name="Ohji S."/>
            <person name="Ichikawa N."/>
        </authorList>
    </citation>
    <scope>NUCLEOTIDE SEQUENCE [LARGE SCALE GENOMIC DNA]</scope>
    <source>
        <strain evidence="2 3">NBRC 14943</strain>
    </source>
</reference>
<keyword evidence="3" id="KW-1185">Reference proteome</keyword>
<accession>A0A511NDV6</accession>
<name>A0A511NDV6_9FLAO</name>
<feature type="transmembrane region" description="Helical" evidence="1">
    <location>
        <begin position="52"/>
        <end position="70"/>
    </location>
</feature>
<proteinExistence type="predicted"/>
<sequence length="94" mass="10195">MQGLLKKESTMNNLLEVLDTKSKGFENTVSIVTTGAAAGIAISKAINKNEKVGAVVGIGVGLLVYAMFSPENKLKKENKKLEKQIEQIEAKFEK</sequence>
<evidence type="ECO:0000313" key="3">
    <source>
        <dbReference type="Proteomes" id="UP000321245"/>
    </source>
</evidence>